<keyword evidence="2" id="KW-1133">Transmembrane helix</keyword>
<feature type="transmembrane region" description="Helical" evidence="2">
    <location>
        <begin position="38"/>
        <end position="62"/>
    </location>
</feature>
<dbReference type="InterPro" id="IPR013784">
    <property type="entry name" value="Carb-bd-like_fold"/>
</dbReference>
<dbReference type="AlphaFoldDB" id="A0ABD0VYE3"/>
<keyword evidence="2" id="KW-0812">Transmembrane</keyword>
<gene>
    <name evidence="4" type="ORF">UPYG_G00351740</name>
</gene>
<keyword evidence="2" id="KW-0472">Membrane</keyword>
<evidence type="ECO:0000256" key="2">
    <source>
        <dbReference type="SAM" id="Phobius"/>
    </source>
</evidence>
<accession>A0ABD0VYE3</accession>
<sequence>MRLGFLGPTDAKMTEKSKTVSFERRAGDSTALYYMHDWMIVLVLAIFAILTVWAAVIIYDYIQTARGKRRKKSADTILETEDEGTRSEDNGACVDSTEKHADVVPETLEAWETNGWRRNRLKWISTIDEEAENIEEIPVTNERTEQIESIQINNKDPETVEVPVTSEDVKEVERIPTVTDEVEHQVEMIPSLNILDVESTQEECELSHRHTMDTHGRPDVNDAPGDDFNLHVCPNGNPVDLLTDPNLEGPNDLCCEDPENVCGVAEETGEHLHVVKTSGFATEMILSDGDLPEVLPEHLCEAEIVEVECQRDMTCHVAGKIQEAMTEMVLTIKPLSECVFDTEMEEIVSHEDFTIPEDETVVVPRTDTEHQSEMEMEEAQCQDEDIRNRAVSVHTLDIKNLPELRLTDFSHEEIAILLDGEENIECPGDSSSQVGLGDTGNKNLQHVNDVQMEDLGKARPYDEKICDTLEHPSEKLTEKASDPELLEPDHICKEDMQEVQSDVNVCSHKNGRRDESEGMAREPDLKPDYIRDAVIEVQCPVQDFDVIQFGASAVKTQEESPKVASSQTEHVSGVKTVEIRDIDLSRHTNEVQEYEALDYDMRKNLVEELRHTDSDPHSCAVEGLSDAPNVARGSDVVSERDVEISKESVDTQNEESQEKIEINIMEATMDHNEWMAVSGTDTDCPSEYQLGSNGLSCNGYRAEIKEQPIDSCGSVDSCKFGGSGIIARSTDGGLQGKKMAAVLPIKTETVRVRFCVHYHTDSPWQELAVTGDQPELGNWKGFVSLERGQEGFWVGSVPLPVERQIEWKFVLVEDGRIGRWEECDNRLLEPGRGGQEVPPASCSSGTFLRHEINLSIVHSSSRATAEAHVISVMRSISDLFKTQVQ</sequence>
<dbReference type="InterPro" id="IPR002044">
    <property type="entry name" value="CBM20"/>
</dbReference>
<dbReference type="SUPFAM" id="SSF49452">
    <property type="entry name" value="Starch-binding domain-like"/>
    <property type="match status" value="1"/>
</dbReference>
<evidence type="ECO:0000256" key="1">
    <source>
        <dbReference type="SAM" id="MobiDB-lite"/>
    </source>
</evidence>
<feature type="domain" description="CBM20" evidence="3">
    <location>
        <begin position="744"/>
        <end position="849"/>
    </location>
</feature>
<dbReference type="Gene3D" id="2.60.40.10">
    <property type="entry name" value="Immunoglobulins"/>
    <property type="match status" value="1"/>
</dbReference>
<organism evidence="4 5">
    <name type="scientific">Umbra pygmaea</name>
    <name type="common">Eastern mudminnow</name>
    <dbReference type="NCBI Taxonomy" id="75934"/>
    <lineage>
        <taxon>Eukaryota</taxon>
        <taxon>Metazoa</taxon>
        <taxon>Chordata</taxon>
        <taxon>Craniata</taxon>
        <taxon>Vertebrata</taxon>
        <taxon>Euteleostomi</taxon>
        <taxon>Actinopterygii</taxon>
        <taxon>Neopterygii</taxon>
        <taxon>Teleostei</taxon>
        <taxon>Protacanthopterygii</taxon>
        <taxon>Esociformes</taxon>
        <taxon>Umbridae</taxon>
        <taxon>Umbra</taxon>
    </lineage>
</organism>
<dbReference type="PANTHER" id="PTHR15048:SF0">
    <property type="entry name" value="STARCH-BINDING DOMAIN-CONTAINING PROTEIN 1"/>
    <property type="match status" value="1"/>
</dbReference>
<feature type="region of interest" description="Disordered" evidence="1">
    <location>
        <begin position="72"/>
        <end position="93"/>
    </location>
</feature>
<evidence type="ECO:0000259" key="3">
    <source>
        <dbReference type="PROSITE" id="PS51166"/>
    </source>
</evidence>
<protein>
    <recommendedName>
        <fullName evidence="3">CBM20 domain-containing protein</fullName>
    </recommendedName>
</protein>
<name>A0ABD0VYE3_UMBPY</name>
<dbReference type="Proteomes" id="UP001557470">
    <property type="component" value="Unassembled WGS sequence"/>
</dbReference>
<comment type="caution">
    <text evidence="4">The sequence shown here is derived from an EMBL/GenBank/DDBJ whole genome shotgun (WGS) entry which is preliminary data.</text>
</comment>
<dbReference type="EMBL" id="JAGEUA010000011">
    <property type="protein sequence ID" value="KAL0963254.1"/>
    <property type="molecule type" value="Genomic_DNA"/>
</dbReference>
<dbReference type="Pfam" id="PF00686">
    <property type="entry name" value="CBM_20"/>
    <property type="match status" value="1"/>
</dbReference>
<reference evidence="4 5" key="1">
    <citation type="submission" date="2024-06" db="EMBL/GenBank/DDBJ databases">
        <authorList>
            <person name="Pan Q."/>
            <person name="Wen M."/>
            <person name="Jouanno E."/>
            <person name="Zahm M."/>
            <person name="Klopp C."/>
            <person name="Cabau C."/>
            <person name="Louis A."/>
            <person name="Berthelot C."/>
            <person name="Parey E."/>
            <person name="Roest Crollius H."/>
            <person name="Montfort J."/>
            <person name="Robinson-Rechavi M."/>
            <person name="Bouchez O."/>
            <person name="Lampietro C."/>
            <person name="Lopez Roques C."/>
            <person name="Donnadieu C."/>
            <person name="Postlethwait J."/>
            <person name="Bobe J."/>
            <person name="Verreycken H."/>
            <person name="Guiguen Y."/>
        </authorList>
    </citation>
    <scope>NUCLEOTIDE SEQUENCE [LARGE SCALE GENOMIC DNA]</scope>
    <source>
        <strain evidence="4">Up_M1</strain>
        <tissue evidence="4">Testis</tissue>
    </source>
</reference>
<dbReference type="PANTHER" id="PTHR15048">
    <property type="entry name" value="STARCH-BINDING DOMAIN-CONTAINING PROTEIN 1"/>
    <property type="match status" value="1"/>
</dbReference>
<dbReference type="InterPro" id="IPR013783">
    <property type="entry name" value="Ig-like_fold"/>
</dbReference>
<evidence type="ECO:0000313" key="4">
    <source>
        <dbReference type="EMBL" id="KAL0963254.1"/>
    </source>
</evidence>
<evidence type="ECO:0000313" key="5">
    <source>
        <dbReference type="Proteomes" id="UP001557470"/>
    </source>
</evidence>
<dbReference type="SMART" id="SM01065">
    <property type="entry name" value="CBM_2"/>
    <property type="match status" value="1"/>
</dbReference>
<proteinExistence type="predicted"/>
<keyword evidence="5" id="KW-1185">Reference proteome</keyword>
<dbReference type="PROSITE" id="PS51166">
    <property type="entry name" value="CBM20"/>
    <property type="match status" value="1"/>
</dbReference>